<dbReference type="EMBL" id="SRRZ01000007">
    <property type="protein sequence ID" value="NQE32881.1"/>
    <property type="molecule type" value="Genomic_DNA"/>
</dbReference>
<dbReference type="RefSeq" id="WP_246276604.1">
    <property type="nucleotide sequence ID" value="NZ_CAWPPK010000285.1"/>
</dbReference>
<name>A0ABX2CR75_9CYAN</name>
<reference evidence="1 2" key="1">
    <citation type="journal article" date="2020" name="Sci. Rep.">
        <title>A novel cyanobacterial geosmin producer, revising GeoA distribution and dispersion patterns in Bacteria.</title>
        <authorList>
            <person name="Churro C."/>
            <person name="Semedo-Aguiar A.P."/>
            <person name="Silva A.D."/>
            <person name="Pereira-Leal J.B."/>
            <person name="Leite R.B."/>
        </authorList>
    </citation>
    <scope>NUCLEOTIDE SEQUENCE [LARGE SCALE GENOMIC DNA]</scope>
    <source>
        <strain evidence="1 2">IPMA8</strain>
    </source>
</reference>
<dbReference type="Proteomes" id="UP000702425">
    <property type="component" value="Unassembled WGS sequence"/>
</dbReference>
<accession>A0ABX2CR75</accession>
<gene>
    <name evidence="1" type="ORF">E5S67_00598</name>
</gene>
<evidence type="ECO:0000313" key="2">
    <source>
        <dbReference type="Proteomes" id="UP000702425"/>
    </source>
</evidence>
<organism evidence="1 2">
    <name type="scientific">Microcoleus asticus IPMA8</name>
    <dbReference type="NCBI Taxonomy" id="2563858"/>
    <lineage>
        <taxon>Bacteria</taxon>
        <taxon>Bacillati</taxon>
        <taxon>Cyanobacteriota</taxon>
        <taxon>Cyanophyceae</taxon>
        <taxon>Oscillatoriophycideae</taxon>
        <taxon>Oscillatoriales</taxon>
        <taxon>Microcoleaceae</taxon>
        <taxon>Microcoleus</taxon>
        <taxon>Microcoleus asticus</taxon>
    </lineage>
</organism>
<keyword evidence="2" id="KW-1185">Reference proteome</keyword>
<comment type="caution">
    <text evidence="1">The sequence shown here is derived from an EMBL/GenBank/DDBJ whole genome shotgun (WGS) entry which is preliminary data.</text>
</comment>
<sequence length="176" mass="19806">MNPLFFAKDLGTRLITLTWQQLQAVWTHSRHCDLVATGAVVDRAIGLSTSRPYIIFLSDRSSYYQGRVDLGFILWQLLCSEKCLAVFTRDALTAADLNLQGLKKAQFVGAIANSDISSHTLQQQGNLVNSLHINQLPRFKSYAFIAPKQAINCCGMRRSRICQVEFLLLRSRFPNA</sequence>
<protein>
    <submittedName>
        <fullName evidence="1">Uncharacterized protein</fullName>
    </submittedName>
</protein>
<evidence type="ECO:0000313" key="1">
    <source>
        <dbReference type="EMBL" id="NQE32881.1"/>
    </source>
</evidence>
<proteinExistence type="predicted"/>